<evidence type="ECO:0000259" key="5">
    <source>
        <dbReference type="PROSITE" id="PS51233"/>
    </source>
</evidence>
<dbReference type="PANTHER" id="PTHR11339">
    <property type="entry name" value="EXTRACELLULAR MATRIX GLYCOPROTEIN RELATED"/>
    <property type="match status" value="1"/>
</dbReference>
<evidence type="ECO:0000256" key="4">
    <source>
        <dbReference type="SAM" id="SignalP"/>
    </source>
</evidence>
<evidence type="ECO:0008006" key="9">
    <source>
        <dbReference type="Google" id="ProtNLM"/>
    </source>
</evidence>
<feature type="domain" description="ShKT" evidence="6">
    <location>
        <begin position="420"/>
        <end position="456"/>
    </location>
</feature>
<evidence type="ECO:0000313" key="7">
    <source>
        <dbReference type="EMBL" id="PAA94294.1"/>
    </source>
</evidence>
<gene>
    <name evidence="7" type="ORF">BOX15_Mlig026472g1</name>
</gene>
<evidence type="ECO:0000256" key="1">
    <source>
        <dbReference type="ARBA" id="ARBA00023157"/>
    </source>
</evidence>
<dbReference type="PROSITE" id="PS51233">
    <property type="entry name" value="VWFD"/>
    <property type="match status" value="1"/>
</dbReference>
<dbReference type="Proteomes" id="UP000215902">
    <property type="component" value="Unassembled WGS sequence"/>
</dbReference>
<sequence>MAGLKGIFLLTVVTLALLTEYSSAVSPTKLCPKSYTKKGKCMKERRVTTTVHYGYDRTSGNCVKRESRVARRCGLDSESACRCYISGDPHYVSFDGQNMHFFGKCTYVLTKPVSGASKGCRWSILGKNRMRGGSPYTYLEELIVNINGKAYRLSQKRRLYIGKVFHGLPYRVHKPDVMVQYMGNKIVLHSRQCGIRVSFDGDAEAIIKVQARYRNKLSGICGNCDGKRNDLRTASGRNVSGMKNKFTLIGNSYLAPGTSKSCSGPNSVRCSSAQMSKAMKACKSLINSASPFRRCMKNGGLSLDRYYTDCMQDMCAASHFARKSLIREARCQSYAAAAEICASKGFPSKDWRSAAGCPLRCPSGMRYESNRKTCQKTCESLFFGVNSCPQMRSEGCFCKPGLVLDGNLCVKKEDCRCLQCADLRSPSDCASWKLKGRCSSEPEVMYKYCRLTCNMCQKHKCVDLIATNTCLEKKRAGKCEDSFYKEFCGLTCHWKSCQCPEEGSHYDRGNCESPRMVRKVTKTTVFRSVVSGVCTKSSVFYYEPCGDCEVINKVVEKKPCNYCTGQRVMEKIKQHRVGIYCTRKVKEFTKDCTCAFRNGKVKYLHSVKCKNNHTKVFMYREKRVSKDCKRCDLVKSNKVKRIKCQSPPPTYNPSDKCPRGSNSQSTYTRTICRVVPVDCACSKSCHSKTFDCSCGCLDPIGQDECEISRRCDRVGKRLVIRYKAEILVKDKYGDGVCTKKSPIVHSEKRPCNYKRIAYYTCDKDKSGKLIGCPTTKDKNWPPRWYNYKEGYLDDDCNCKTKNAKKVYQDNYCCCPKPYVIREPNEEYGTGKCEKAESHYRMLVVRISYVHNSESGECVKQKSEWYEVCRCDDKPEREECIDKPNYGLFVRYRPHCKLVDANTSNARCECGETLKSRKVYCRKAPRYLQRKGKCDIKRGRAIYRRVYKEITYRKKCACRTRVEPELEPCKECVPKENKELIPCPKNCENKMGRCSVNCKKYYVTYFYSWNDVSKTCVAREVNRIPSRCCCKPYYRPPNGPGTDEKQEVGPVCHESGKYWKYYINRQYLCGKKYKKCCRKRIKRLVPIPCKTGRRKKVVHCSDGKNIKKFVLTRVFLKDCKCQKRVRVKPCKCRCPKSKSFVKCEHETNTYAHVHIYYVIRNCRCHKQVNTKRRREPCEVTRRREVFNNYDACMSGKTSGFMYTRKFSRFYMKNCVCKEQKLEKIKCHCKCPKKTTKTKERCNGMTGYLEWTVTKQKKSGCLCKPKTYKRKREFTCPTQRDRIEVSCNKKTGIRITTQFNFRRIDGTCRCGWVKVDEREDRCNCDLENIKIQPTNKHNEKHPACRHNRWYYETFEYYITVRDGLSVCVKRSMAGGSDVPCNRDESVLPVGRCNTRTRRQRYQKIWFELRACHCTKRSSYFFKPCGCPKDKPQKRRKVDHECDGQGNWILTWEFYRWNEKSQVCEREEEKQTRSVTCKPEKKQVSKTDCYKGHYQVTIHTSKVVESKCTCKTDEKITVLPCVCQTITRTGKHCHEDPKTLHSYRKITTIIRKWNDKKERCEVDKKIVERRICKCRKRILAKPDCKDGNWITKITKFVMELNKNGDRVCTEVEKFRSKPKICNDQVRFETTKNKCKNRRTDTIYYSTKKDVLKRADCTCVEREIKRKPCKCWCSDRQVFKYSRCQDDKVTISYYAVERLEGCKCVKRQIKKMKTLSCKKDIVKRTRGPCNRRNKCTRPIFGWVNEEKNCQCVPRKLPEPIGHEKCDCCKKSREIGEWFCKNKIYYRYIITRTWKPEKKKCLVVKTKEAKGVQCPPINPKKRFVYTKCKKYRRVKYSLHMYLNPDTCACETKREFVAVVWCQCPPTKKEEICRKDKFLVTKVTVYTLRGENCEKSKSYSPPVRVPCVKPPNKPDGRGGKMNCLRIRYIPYAKVIGCKCHRGYKEEMEEYTTGVWCCKHRPECKDVSKPYCDKKSNTWFSTVSKCVIVNKQCVRRTSEKSGLAVTCSSKPIGKPSVSCDQKTKIEVTTTKYEKPRNCECHTYTVTTTSVCGCNPPLKFIKNKGGYCHNDDTWVEEIVQKTWRPKQKICQETVIDRRQKKIECVTKPVRTILKTRNGKVCFRRAGYRFRVRNVELKYYDAKNCKCVVVRKKIVQEKCDCPEDEVKLGKCDEQKTCMRNKVTVSYRAQTDNKGNMNCVPKSKTEKLRCCCNERPTKFKYCDKESGHYVTVIETHIFKPELLTCKVSKKNIVHPLVKCNKRFPAERSACKVDKESGIGYETITTRVRYLNKPTCECDTKTDVKKYVCSCPKCGEWETSCENNMNVMRRVCHKLIKPKSGEPYCRSRDEKRTETVPCSKKKTVHKGRVPKRCAKPAYQIITIRSHRLEECKCVDNEETVKKIRCCPKKTSKTVCHSSGKYWVKNILIWSVDEVSNNCSKKKVAKVIAVPCTRFKQFYSPWSCSSHRKRCSRRPFNYIVKQWYRVRKCHCKLHREKRYKNMCCCTKKRNTKKCDCLAGRIVTKNFYEVLKTRKNRPNICTQAVSTKLGPKIRCQEKYKAIPVGSCPKYKSGMKIPMQKFIIRRGRRDCCKCVTSKKTVKRPCHCGYKIRYSGSCDDGDTYRRVYLVIGTMRYDKTGLPSCDYKKQIFIGRDYCKCTPDEEHKVLKSKRCEGDSFMYTYEYEVMKTKCKKVSGQRICINQCIRKQTTKRFPVECESTGLVFRGNCINQKRNVCRQVPYVKKCVCKHRKDCFKKEACDCKNSRKHYCDAKTNTKVTKFTTCTPVKDECVCRVRYDRNKVDCDKPRTKRLSDCEVKRGYAFYHLDETTIRIPKSCTCVPRTRRKLIFCRCKKSHKSNTNCIDGRIWRSTITEYIHSGGKLGCVRRVKVSENPVSCPENPQLVPGALNRKTCTRNNIVIYNELKACKCKKKSVHVKAHAINCCLQSGFSTPARCNKRTNVFVTEHYRYVTSFNGYVFELGKVRIPTYKCVRTLARRTKKPTICPKTKVMESCNNKEGEDGVWTKTITTYRKKDCRCIHTVKTISGHCRCPISYIERRTNCINNFRTIYWKMYARRPDKNHKCSSKIVPKRERCGCNREERKSKKCDKRGNWVTTMYYKKFNAKLKQCEQIVSVVSVVQAQCKENRYEVPPKRCSRKKTKCVKAYRDVIYTLNPVNCSCKKSVKVSKKRRCCCKKSTKEKKCVNNRFWKIKAINSVLDEEEKCVDRVDRSTIPVQCPSPYKIKGDCIGNRKSADCGYRLVNRIYFKTVKCRCIKRQKTQKTLCSNYCDLCRKPLKDVRKCNKKDGGKTYITKSFEYRLKRNKNSPICRTVVSSTSMEKVECNPSRVEKSTYEKCGKKTGCKFNIFYYKMVPRGCKCVRQLQPKKTRRNLKCSCNCEKARHKVECRRNKYLTYISRTYILKNFRCKEKVVKKYKTVSCDSRPDGWVFKNKCVRHLMRYTPRIRNCKCSYSSRRIKTCRFVDESCCPKPHRKAVCVKNDIRIFYLYHYIPGCKSCKKVKTVQKTKVKCSAPKVKLVKVLSTPDGSVWRLFKKTIYRVSNCVCKPNDSFIRIPYKCQPPKTIQKNTCKKTKKSCHPTKNVYGVMMKVFYGVKTSSGYPDKSMKCEEINRIEIRYPCLCICKKKNKLCYKNKYWRLTTVKYIKNSRKCVRRESSKVVPAEPKCRRREREYRMEKECPKSGFYTIMQSFYVWNNCECTKRVIKVGTEICRCQRAIASAFAIRLATLTSSTQHTIACAETSWPAASESRRKKFLLNVRPEFPEALTATKRITLKRSLSHATMLDAATALSARGLSFSRA</sequence>
<feature type="domain" description="VWFD" evidence="5">
    <location>
        <begin position="81"/>
        <end position="263"/>
    </location>
</feature>
<evidence type="ECO:0000256" key="2">
    <source>
        <dbReference type="ARBA" id="ARBA00023180"/>
    </source>
</evidence>
<dbReference type="STRING" id="282301.A0A267H9D8"/>
<dbReference type="CDD" id="cd19941">
    <property type="entry name" value="TIL"/>
    <property type="match status" value="1"/>
</dbReference>
<name>A0A267H9D8_9PLAT</name>
<dbReference type="PROSITE" id="PS51670">
    <property type="entry name" value="SHKT"/>
    <property type="match status" value="1"/>
</dbReference>
<evidence type="ECO:0000256" key="3">
    <source>
        <dbReference type="PROSITE-ProRule" id="PRU01005"/>
    </source>
</evidence>
<dbReference type="InterPro" id="IPR050780">
    <property type="entry name" value="Mucin_vWF_Thrombospondin_sf"/>
</dbReference>
<keyword evidence="4" id="KW-0732">Signal</keyword>
<dbReference type="Pfam" id="PF00094">
    <property type="entry name" value="VWD"/>
    <property type="match status" value="1"/>
</dbReference>
<keyword evidence="2" id="KW-0325">Glycoprotein</keyword>
<evidence type="ECO:0000259" key="6">
    <source>
        <dbReference type="PROSITE" id="PS51670"/>
    </source>
</evidence>
<reference evidence="7 8" key="1">
    <citation type="submission" date="2017-06" db="EMBL/GenBank/DDBJ databases">
        <title>A platform for efficient transgenesis in Macrostomum lignano, a flatworm model organism for stem cell research.</title>
        <authorList>
            <person name="Berezikov E."/>
        </authorList>
    </citation>
    <scope>NUCLEOTIDE SEQUENCE [LARGE SCALE GENOMIC DNA]</scope>
    <source>
        <strain evidence="7">DV1</strain>
        <tissue evidence="7">Whole organism</tissue>
    </source>
</reference>
<accession>A0A267H9D8</accession>
<dbReference type="InterPro" id="IPR014853">
    <property type="entry name" value="VWF/SSPO/ZAN-like_Cys-rich_dom"/>
</dbReference>
<dbReference type="SUPFAM" id="SSF57567">
    <property type="entry name" value="Serine protease inhibitors"/>
    <property type="match status" value="1"/>
</dbReference>
<protein>
    <recommendedName>
        <fullName evidence="9">VWFD domain-containing protein</fullName>
    </recommendedName>
</protein>
<evidence type="ECO:0000313" key="8">
    <source>
        <dbReference type="Proteomes" id="UP000215902"/>
    </source>
</evidence>
<dbReference type="PANTHER" id="PTHR11339:SF402">
    <property type="entry name" value="VWFD DOMAIN-CONTAINING PROTEIN"/>
    <property type="match status" value="1"/>
</dbReference>
<dbReference type="SMART" id="SM00832">
    <property type="entry name" value="C8"/>
    <property type="match status" value="1"/>
</dbReference>
<comment type="caution">
    <text evidence="3">Lacks conserved residue(s) required for the propagation of feature annotation.</text>
</comment>
<comment type="caution">
    <text evidence="7">The sequence shown here is derived from an EMBL/GenBank/DDBJ whole genome shotgun (WGS) entry which is preliminary data.</text>
</comment>
<dbReference type="InterPro" id="IPR001846">
    <property type="entry name" value="VWF_type-D"/>
</dbReference>
<dbReference type="EMBL" id="NIVC01000012">
    <property type="protein sequence ID" value="PAA94294.1"/>
    <property type="molecule type" value="Genomic_DNA"/>
</dbReference>
<feature type="chain" id="PRO_5013170661" description="VWFD domain-containing protein" evidence="4">
    <location>
        <begin position="25"/>
        <end position="3797"/>
    </location>
</feature>
<feature type="signal peptide" evidence="4">
    <location>
        <begin position="1"/>
        <end position="24"/>
    </location>
</feature>
<keyword evidence="8" id="KW-1185">Reference proteome</keyword>
<dbReference type="InterPro" id="IPR003582">
    <property type="entry name" value="ShKT_dom"/>
</dbReference>
<organism evidence="7 8">
    <name type="scientific">Macrostomum lignano</name>
    <dbReference type="NCBI Taxonomy" id="282301"/>
    <lineage>
        <taxon>Eukaryota</taxon>
        <taxon>Metazoa</taxon>
        <taxon>Spiralia</taxon>
        <taxon>Lophotrochozoa</taxon>
        <taxon>Platyhelminthes</taxon>
        <taxon>Rhabditophora</taxon>
        <taxon>Macrostomorpha</taxon>
        <taxon>Macrostomida</taxon>
        <taxon>Macrostomidae</taxon>
        <taxon>Macrostomum</taxon>
    </lineage>
</organism>
<dbReference type="SMART" id="SM00216">
    <property type="entry name" value="VWD"/>
    <property type="match status" value="1"/>
</dbReference>
<proteinExistence type="predicted"/>
<dbReference type="InterPro" id="IPR036084">
    <property type="entry name" value="Ser_inhib-like_sf"/>
</dbReference>
<dbReference type="SMART" id="SM00254">
    <property type="entry name" value="ShKT"/>
    <property type="match status" value="2"/>
</dbReference>
<keyword evidence="1" id="KW-1015">Disulfide bond</keyword>
<dbReference type="OrthoDB" id="6236007at2759"/>